<dbReference type="RefSeq" id="WP_115061588.1">
    <property type="nucleotide sequence ID" value="NZ_UGRY01000002.1"/>
</dbReference>
<dbReference type="SUPFAM" id="SSF52540">
    <property type="entry name" value="P-loop containing nucleoside triphosphate hydrolases"/>
    <property type="match status" value="1"/>
</dbReference>
<dbReference type="OrthoDB" id="3512096at2"/>
<accession>A0A378YVU4</accession>
<keyword evidence="2" id="KW-1185">Reference proteome</keyword>
<protein>
    <submittedName>
        <fullName evidence="1">Uncharacterized protein</fullName>
    </submittedName>
</protein>
<gene>
    <name evidence="1" type="ORF">NCTC1934_04689</name>
</gene>
<proteinExistence type="predicted"/>
<reference evidence="1 2" key="1">
    <citation type="submission" date="2018-06" db="EMBL/GenBank/DDBJ databases">
        <authorList>
            <consortium name="Pathogen Informatics"/>
            <person name="Doyle S."/>
        </authorList>
    </citation>
    <scope>NUCLEOTIDE SEQUENCE [LARGE SCALE GENOMIC DNA]</scope>
    <source>
        <strain evidence="1 2">NCTC1934</strain>
    </source>
</reference>
<sequence>MTMDPPRLSGTRPFTGWFLEHLLARPQGHDVDSPIVVAVGPRGTGKTALLSEIRYRCREIPHVYVDFEHREAEPSEVLGELAFGLSRRRAQFGRLAFPRLWLCLLVVGSSIHTDADDRRRALDGLRRVVAGSQPIERNHGAITDLVEFADGVVAGGSGLPPWISSATGLLLRGLGWFDRRRLLRHIGRLSSVEGGPEDALIDLARWSHGEGEAERSEVDTIFCEAFLGDLRHAYSGFNRSRRTLNCVVLLDNVHTSAGRNFLSALERSRYRSDAENDPMVVVATSRTWMPRWSEGWHHPGSQLPRGPRHPSTQLTGGLNMPAPRMLTDIAADWHEHRESAPCPWLPWYLVDLGRLAPEQIADVAAARGMRPDATLVGFVHRLTDGHPGGAIDVLGAASNCGYQERPTRLRQVMTLRVPPSTLPGPTSEQPPTVSEKAREHLLRDFDHAAERRDLVTASAAHTIDMLYEPELLDSARPDAAALVEKLRNHLWIREQPGVGFRVNPWLRRILLSELSERAADDPRDWVATHSICRDSLVRRERTAEACYHDLALENVPAVVGYLRRPFDAPGTEFDVAAATAWLADLDLITSAPNRLATDVAPIDQIQPIVGEPEDELGSSLGWLTAALWITNDPLGDPDATLHAMIRSELQHLAIGRGSGSMVLYERAERYR</sequence>
<evidence type="ECO:0000313" key="2">
    <source>
        <dbReference type="Proteomes" id="UP000255467"/>
    </source>
</evidence>
<dbReference type="AlphaFoldDB" id="A0A378YVU4"/>
<evidence type="ECO:0000313" key="1">
    <source>
        <dbReference type="EMBL" id="SUA81262.1"/>
    </source>
</evidence>
<dbReference type="Proteomes" id="UP000255467">
    <property type="component" value="Unassembled WGS sequence"/>
</dbReference>
<name>A0A378YVU4_9NOCA</name>
<dbReference type="Gene3D" id="3.40.50.300">
    <property type="entry name" value="P-loop containing nucleotide triphosphate hydrolases"/>
    <property type="match status" value="1"/>
</dbReference>
<dbReference type="InterPro" id="IPR027417">
    <property type="entry name" value="P-loop_NTPase"/>
</dbReference>
<dbReference type="EMBL" id="UGRY01000002">
    <property type="protein sequence ID" value="SUA81262.1"/>
    <property type="molecule type" value="Genomic_DNA"/>
</dbReference>
<organism evidence="1 2">
    <name type="scientific">Nocardia otitidiscaviarum</name>
    <dbReference type="NCBI Taxonomy" id="1823"/>
    <lineage>
        <taxon>Bacteria</taxon>
        <taxon>Bacillati</taxon>
        <taxon>Actinomycetota</taxon>
        <taxon>Actinomycetes</taxon>
        <taxon>Mycobacteriales</taxon>
        <taxon>Nocardiaceae</taxon>
        <taxon>Nocardia</taxon>
    </lineage>
</organism>